<sequence length="50" mass="5826">MRPVYRLDDGKFDLDVHCVINDAMHSATARLFFWFYGYPKPTAAARARSF</sequence>
<dbReference type="AlphaFoldDB" id="A0AAU7QNH7"/>
<gene>
    <name evidence="1" type="ORF">ABNK63_05720</name>
</gene>
<proteinExistence type="predicted"/>
<protein>
    <submittedName>
        <fullName evidence="1">Uncharacterized protein</fullName>
    </submittedName>
</protein>
<dbReference type="EMBL" id="CP157948">
    <property type="protein sequence ID" value="XBS91136.1"/>
    <property type="molecule type" value="Genomic_DNA"/>
</dbReference>
<name>A0AAU7QNH7_9GAMM</name>
<reference evidence="1" key="1">
    <citation type="submission" date="2024-06" db="EMBL/GenBank/DDBJ databases">
        <authorList>
            <person name="Sun Y."/>
        </authorList>
    </citation>
    <scope>NUCLEOTIDE SEQUENCE</scope>
    <source>
        <strain evidence="1">IGA1.0</strain>
    </source>
</reference>
<evidence type="ECO:0000313" key="1">
    <source>
        <dbReference type="EMBL" id="XBS91136.1"/>
    </source>
</evidence>
<dbReference type="RefSeq" id="WP_204110882.1">
    <property type="nucleotide sequence ID" value="NZ_CP157948.1"/>
</dbReference>
<organism evidence="1">
    <name type="scientific">Rhodanobacter sp. IGA1.0</name>
    <dbReference type="NCBI Taxonomy" id="3158582"/>
    <lineage>
        <taxon>Bacteria</taxon>
        <taxon>Pseudomonadati</taxon>
        <taxon>Pseudomonadota</taxon>
        <taxon>Gammaproteobacteria</taxon>
        <taxon>Lysobacterales</taxon>
        <taxon>Rhodanobacteraceae</taxon>
        <taxon>Rhodanobacter</taxon>
    </lineage>
</organism>
<accession>A0AAU7QNH7</accession>